<dbReference type="SUPFAM" id="SSF53720">
    <property type="entry name" value="ALDH-like"/>
    <property type="match status" value="2"/>
</dbReference>
<sequence length="361" mass="40477">MCRSSFLNSGQICLCTSRIFVHQSIYDAFLQRFLDQTRKLVVGPPQDPSTFMGPINNKPQLHKVESAIDLARQEGVTVFSPELSQLPAAYVNGFFLAPHVLTNVADDSALMQEEIFGPVTCIVPFDTEESVVQRVNDVPYGLCAAIFSSSVSRIHCIAPQLECADAFRMLTVAYGEATLDRSNVYRWYKMFSEGREDVNDEERAGRPSTSTTDEKINEVEKMILANRGITVREVAEDLNISIGSCHSIFINDLGMRRLAVKFVPKLLNCDQKQHRMNIANEMLDSVRDDPNLLQRVITGDGAWDTHESSYVVQVGTVWCNCWLIRNLHMPFGGHKASGVGMEGTHDSKEFYTLKRSICLKV</sequence>
<dbReference type="Proteomes" id="UP001235939">
    <property type="component" value="Chromosome 09"/>
</dbReference>
<keyword evidence="6" id="KW-1185">Reference proteome</keyword>
<gene>
    <name evidence="5" type="ORF">LAZ67_9001875</name>
</gene>
<dbReference type="PANTHER" id="PTHR43720:SF2">
    <property type="entry name" value="2-AMINOMUCONIC SEMIALDEHYDE DEHYDROGENASE"/>
    <property type="match status" value="1"/>
</dbReference>
<dbReference type="InterPro" id="IPR016160">
    <property type="entry name" value="Ald_DH_CS_CYS"/>
</dbReference>
<protein>
    <recommendedName>
        <fullName evidence="4">Aldehyde dehydrogenase domain-containing protein</fullName>
    </recommendedName>
</protein>
<dbReference type="Pfam" id="PF00171">
    <property type="entry name" value="Aldedh"/>
    <property type="match status" value="2"/>
</dbReference>
<evidence type="ECO:0000256" key="3">
    <source>
        <dbReference type="ARBA" id="ARBA00023027"/>
    </source>
</evidence>
<dbReference type="InterPro" id="IPR016161">
    <property type="entry name" value="Ald_DH/histidinol_DH"/>
</dbReference>
<dbReference type="InterPro" id="IPR015590">
    <property type="entry name" value="Aldehyde_DH_dom"/>
</dbReference>
<dbReference type="Gene3D" id="3.40.309.10">
    <property type="entry name" value="Aldehyde Dehydrogenase, Chain A, domain 2"/>
    <property type="match status" value="2"/>
</dbReference>
<proteinExistence type="inferred from homology"/>
<evidence type="ECO:0000313" key="5">
    <source>
        <dbReference type="EMBL" id="UYV72121.1"/>
    </source>
</evidence>
<evidence type="ECO:0000256" key="2">
    <source>
        <dbReference type="ARBA" id="ARBA00023002"/>
    </source>
</evidence>
<evidence type="ECO:0000256" key="1">
    <source>
        <dbReference type="ARBA" id="ARBA00009986"/>
    </source>
</evidence>
<organism evidence="5 6">
    <name type="scientific">Cordylochernes scorpioides</name>
    <dbReference type="NCBI Taxonomy" id="51811"/>
    <lineage>
        <taxon>Eukaryota</taxon>
        <taxon>Metazoa</taxon>
        <taxon>Ecdysozoa</taxon>
        <taxon>Arthropoda</taxon>
        <taxon>Chelicerata</taxon>
        <taxon>Arachnida</taxon>
        <taxon>Pseudoscorpiones</taxon>
        <taxon>Cheliferoidea</taxon>
        <taxon>Chernetidae</taxon>
        <taxon>Cordylochernes</taxon>
    </lineage>
</organism>
<evidence type="ECO:0000259" key="4">
    <source>
        <dbReference type="Pfam" id="PF00171"/>
    </source>
</evidence>
<feature type="domain" description="Aldehyde dehydrogenase" evidence="4">
    <location>
        <begin position="3"/>
        <end position="164"/>
    </location>
</feature>
<name>A0ABY6KVD7_9ARAC</name>
<evidence type="ECO:0000313" key="6">
    <source>
        <dbReference type="Proteomes" id="UP001235939"/>
    </source>
</evidence>
<dbReference type="InterPro" id="IPR016163">
    <property type="entry name" value="Ald_DH_C"/>
</dbReference>
<dbReference type="EMBL" id="CP092871">
    <property type="protein sequence ID" value="UYV72121.1"/>
    <property type="molecule type" value="Genomic_DNA"/>
</dbReference>
<comment type="similarity">
    <text evidence="1">Belongs to the aldehyde dehydrogenase family.</text>
</comment>
<dbReference type="PROSITE" id="PS00070">
    <property type="entry name" value="ALDEHYDE_DEHYDR_CYS"/>
    <property type="match status" value="1"/>
</dbReference>
<keyword evidence="3" id="KW-0520">NAD</keyword>
<dbReference type="PANTHER" id="PTHR43720">
    <property type="entry name" value="2-AMINOMUCONIC SEMIALDEHYDE DEHYDROGENASE"/>
    <property type="match status" value="1"/>
</dbReference>
<keyword evidence="2" id="KW-0560">Oxidoreductase</keyword>
<feature type="domain" description="Aldehyde dehydrogenase" evidence="4">
    <location>
        <begin position="307"/>
        <end position="355"/>
    </location>
</feature>
<accession>A0ABY6KVD7</accession>
<reference evidence="5 6" key="1">
    <citation type="submission" date="2022-01" db="EMBL/GenBank/DDBJ databases">
        <title>A chromosomal length assembly of Cordylochernes scorpioides.</title>
        <authorList>
            <person name="Zeh D."/>
            <person name="Zeh J."/>
        </authorList>
    </citation>
    <scope>NUCLEOTIDE SEQUENCE [LARGE SCALE GENOMIC DNA]</scope>
    <source>
        <strain evidence="5">IN4F17</strain>
        <tissue evidence="5">Whole Body</tissue>
    </source>
</reference>